<accession>A0A0A8ZB42</accession>
<proteinExistence type="predicted"/>
<protein>
    <submittedName>
        <fullName evidence="1">Uncharacterized protein</fullName>
    </submittedName>
</protein>
<reference evidence="1" key="2">
    <citation type="journal article" date="2015" name="Data Brief">
        <title>Shoot transcriptome of the giant reed, Arundo donax.</title>
        <authorList>
            <person name="Barrero R.A."/>
            <person name="Guerrero F.D."/>
            <person name="Moolhuijzen P."/>
            <person name="Goolsby J.A."/>
            <person name="Tidwell J."/>
            <person name="Bellgard S.E."/>
            <person name="Bellgard M.I."/>
        </authorList>
    </citation>
    <scope>NUCLEOTIDE SEQUENCE</scope>
    <source>
        <tissue evidence="1">Shoot tissue taken approximately 20 cm above the soil surface</tissue>
    </source>
</reference>
<reference evidence="1" key="1">
    <citation type="submission" date="2014-09" db="EMBL/GenBank/DDBJ databases">
        <authorList>
            <person name="Magalhaes I.L.F."/>
            <person name="Oliveira U."/>
            <person name="Santos F.R."/>
            <person name="Vidigal T.H.D.A."/>
            <person name="Brescovit A.D."/>
            <person name="Santos A.J."/>
        </authorList>
    </citation>
    <scope>NUCLEOTIDE SEQUENCE</scope>
    <source>
        <tissue evidence="1">Shoot tissue taken approximately 20 cm above the soil surface</tissue>
    </source>
</reference>
<dbReference type="EMBL" id="GBRH01265828">
    <property type="protein sequence ID" value="JAD32067.1"/>
    <property type="molecule type" value="Transcribed_RNA"/>
</dbReference>
<name>A0A0A8ZB42_ARUDO</name>
<sequence length="17" mass="1995">MTTQNRPQISVKMSTSW</sequence>
<organism evidence="1">
    <name type="scientific">Arundo donax</name>
    <name type="common">Giant reed</name>
    <name type="synonym">Donax arundinaceus</name>
    <dbReference type="NCBI Taxonomy" id="35708"/>
    <lineage>
        <taxon>Eukaryota</taxon>
        <taxon>Viridiplantae</taxon>
        <taxon>Streptophyta</taxon>
        <taxon>Embryophyta</taxon>
        <taxon>Tracheophyta</taxon>
        <taxon>Spermatophyta</taxon>
        <taxon>Magnoliopsida</taxon>
        <taxon>Liliopsida</taxon>
        <taxon>Poales</taxon>
        <taxon>Poaceae</taxon>
        <taxon>PACMAD clade</taxon>
        <taxon>Arundinoideae</taxon>
        <taxon>Arundineae</taxon>
        <taxon>Arundo</taxon>
    </lineage>
</organism>
<dbReference type="AlphaFoldDB" id="A0A0A8ZB42"/>
<evidence type="ECO:0000313" key="1">
    <source>
        <dbReference type="EMBL" id="JAD32067.1"/>
    </source>
</evidence>